<dbReference type="EMBL" id="FNKP01000002">
    <property type="protein sequence ID" value="SDR33909.1"/>
    <property type="molecule type" value="Genomic_DNA"/>
</dbReference>
<dbReference type="Proteomes" id="UP000183487">
    <property type="component" value="Unassembled WGS sequence"/>
</dbReference>
<dbReference type="Pfam" id="PF00497">
    <property type="entry name" value="SBP_bac_3"/>
    <property type="match status" value="1"/>
</dbReference>
<protein>
    <submittedName>
        <fullName evidence="3">Amino acid ABC transporter substrate-binding protein, PAAT family</fullName>
    </submittedName>
</protein>
<dbReference type="PANTHER" id="PTHR35936:SF17">
    <property type="entry name" value="ARGININE-BINDING EXTRACELLULAR PROTEIN ARTP"/>
    <property type="match status" value="1"/>
</dbReference>
<keyword evidence="4" id="KW-1185">Reference proteome</keyword>
<evidence type="ECO:0000256" key="1">
    <source>
        <dbReference type="ARBA" id="ARBA00022729"/>
    </source>
</evidence>
<dbReference type="AlphaFoldDB" id="A0A1H1I8J3"/>
<organism evidence="3 4">
    <name type="scientific">Paraburkholderia fungorum</name>
    <dbReference type="NCBI Taxonomy" id="134537"/>
    <lineage>
        <taxon>Bacteria</taxon>
        <taxon>Pseudomonadati</taxon>
        <taxon>Pseudomonadota</taxon>
        <taxon>Betaproteobacteria</taxon>
        <taxon>Burkholderiales</taxon>
        <taxon>Burkholderiaceae</taxon>
        <taxon>Paraburkholderia</taxon>
    </lineage>
</organism>
<evidence type="ECO:0000259" key="2">
    <source>
        <dbReference type="SMART" id="SM00062"/>
    </source>
</evidence>
<evidence type="ECO:0000313" key="3">
    <source>
        <dbReference type="EMBL" id="SDR33909.1"/>
    </source>
</evidence>
<sequence length="250" mass="27178">MKVTVAYIEEPPFGWTEAGGNVRGADIDLANVVLRAMGVTQIEHHKTTFSELLPGVEAGLWDMNVPLFVTPERADRVAFSVPVWAIGDGFLVRAGNPKALDSYAALARQPDARLGVIAGQVQHESAKASGIHEHQISTFADQARAIEALRSGDIDAYASTALGNRILAQRMRESLLEAVEHKLEASDAQQSRPLGAFSFARRNIRLRDAVNAQLRLYLGSPAHRVFMEGFGVTHNEIDPALRMSAGDGDR</sequence>
<reference evidence="4" key="1">
    <citation type="submission" date="2016-10" db="EMBL/GenBank/DDBJ databases">
        <authorList>
            <person name="Varghese N."/>
        </authorList>
    </citation>
    <scope>NUCLEOTIDE SEQUENCE [LARGE SCALE GENOMIC DNA]</scope>
    <source>
        <strain evidence="4">GAS106B</strain>
    </source>
</reference>
<dbReference type="RefSeq" id="WP_074771150.1">
    <property type="nucleotide sequence ID" value="NZ_FNKP01000002.1"/>
</dbReference>
<dbReference type="InterPro" id="IPR001638">
    <property type="entry name" value="Solute-binding_3/MltF_N"/>
</dbReference>
<dbReference type="OrthoDB" id="9768183at2"/>
<accession>A0A1H1I8J3</accession>
<proteinExistence type="predicted"/>
<name>A0A1H1I8J3_9BURK</name>
<dbReference type="PANTHER" id="PTHR35936">
    <property type="entry name" value="MEMBRANE-BOUND LYTIC MUREIN TRANSGLYCOSYLASE F"/>
    <property type="match status" value="1"/>
</dbReference>
<feature type="domain" description="Solute-binding protein family 3/N-terminal" evidence="2">
    <location>
        <begin position="2"/>
        <end position="221"/>
    </location>
</feature>
<evidence type="ECO:0000313" key="4">
    <source>
        <dbReference type="Proteomes" id="UP000183487"/>
    </source>
</evidence>
<dbReference type="Gene3D" id="3.40.190.10">
    <property type="entry name" value="Periplasmic binding protein-like II"/>
    <property type="match status" value="2"/>
</dbReference>
<dbReference type="SUPFAM" id="SSF53850">
    <property type="entry name" value="Periplasmic binding protein-like II"/>
    <property type="match status" value="1"/>
</dbReference>
<dbReference type="SMART" id="SM00062">
    <property type="entry name" value="PBPb"/>
    <property type="match status" value="1"/>
</dbReference>
<gene>
    <name evidence="3" type="ORF">SAMN05443245_4808</name>
</gene>
<keyword evidence="1" id="KW-0732">Signal</keyword>